<dbReference type="SMART" id="SM00025">
    <property type="entry name" value="Pumilio"/>
    <property type="match status" value="7"/>
</dbReference>
<keyword evidence="3" id="KW-0694">RNA-binding</keyword>
<gene>
    <name evidence="5" type="ORF">POPTR_011G130901v4</name>
</gene>
<evidence type="ECO:0000256" key="3">
    <source>
        <dbReference type="ARBA" id="ARBA00022884"/>
    </source>
</evidence>
<evidence type="ECO:0000313" key="6">
    <source>
        <dbReference type="Proteomes" id="UP000006729"/>
    </source>
</evidence>
<proteinExistence type="predicted"/>
<dbReference type="PROSITE" id="PS50302">
    <property type="entry name" value="PUM"/>
    <property type="match status" value="3"/>
</dbReference>
<dbReference type="GO" id="GO:0010608">
    <property type="term" value="P:post-transcriptional regulation of gene expression"/>
    <property type="evidence" value="ECO:0000318"/>
    <property type="project" value="GO_Central"/>
</dbReference>
<dbReference type="STRING" id="3694.A0A2K1YKA3"/>
<dbReference type="PROSITE" id="PS50303">
    <property type="entry name" value="PUM_HD"/>
    <property type="match status" value="1"/>
</dbReference>
<dbReference type="InterPro" id="IPR011989">
    <property type="entry name" value="ARM-like"/>
</dbReference>
<sequence>MFFPSARLSSSRVRSLWFFNFFSGFVSSCLYVFCSLCGSSFSSGFLSVCVFFSVFFFLSVFLFFSLCRPGFSVFVFGWLDHPTCGEGKLKFPFLLGDGHKSLCLLCVLSLLCALPGPVSGAVQLLLKMETWSCY</sequence>
<evidence type="ECO:0000256" key="1">
    <source>
        <dbReference type="ARBA" id="ARBA00022737"/>
    </source>
</evidence>
<dbReference type="PANTHER" id="PTHR12537">
    <property type="entry name" value="RNA BINDING PROTEIN PUMILIO-RELATED"/>
    <property type="match status" value="1"/>
</dbReference>
<dbReference type="Gene3D" id="1.25.10.10">
    <property type="entry name" value="Leucine-rich Repeat Variant"/>
    <property type="match status" value="1"/>
</dbReference>
<dbReference type="GO" id="GO:0003729">
    <property type="term" value="F:mRNA binding"/>
    <property type="evidence" value="ECO:0000318"/>
    <property type="project" value="GO_Central"/>
</dbReference>
<accession>A0A2K1YKA3</accession>
<organism evidence="5 6">
    <name type="scientific">Populus trichocarpa</name>
    <name type="common">Western balsam poplar</name>
    <name type="synonym">Populus balsamifera subsp. trichocarpa</name>
    <dbReference type="NCBI Taxonomy" id="3694"/>
    <lineage>
        <taxon>Eukaryota</taxon>
        <taxon>Viridiplantae</taxon>
        <taxon>Streptophyta</taxon>
        <taxon>Embryophyta</taxon>
        <taxon>Tracheophyta</taxon>
        <taxon>Spermatophyta</taxon>
        <taxon>Magnoliopsida</taxon>
        <taxon>eudicotyledons</taxon>
        <taxon>Gunneridae</taxon>
        <taxon>Pentapetalae</taxon>
        <taxon>rosids</taxon>
        <taxon>fabids</taxon>
        <taxon>Malpighiales</taxon>
        <taxon>Salicaceae</taxon>
        <taxon>Saliceae</taxon>
        <taxon>Populus</taxon>
    </lineage>
</organism>
<dbReference type="PANTHER" id="PTHR12537:SF137">
    <property type="entry name" value="PUMILIO HOMOLOG 16-RELATED"/>
    <property type="match status" value="1"/>
</dbReference>
<evidence type="ECO:0000313" key="5">
    <source>
        <dbReference type="EMBL" id="PNT13460.2"/>
    </source>
</evidence>
<dbReference type="SMR" id="A0A2K1YKA3"/>
<dbReference type="Pfam" id="PF00806">
    <property type="entry name" value="PUF"/>
    <property type="match status" value="3"/>
</dbReference>
<keyword evidence="6" id="KW-1185">Reference proteome</keyword>
<dbReference type="InterPro" id="IPR016024">
    <property type="entry name" value="ARM-type_fold"/>
</dbReference>
<comment type="caution">
    <text evidence="5">The sequence shown here is derived from an EMBL/GenBank/DDBJ whole genome shotgun (WGS) entry which is preliminary data.</text>
</comment>
<dbReference type="InParanoid" id="A0A2K1YKA3"/>
<dbReference type="GO" id="GO:0006417">
    <property type="term" value="P:regulation of translation"/>
    <property type="evidence" value="ECO:0007669"/>
    <property type="project" value="UniProtKB-KW"/>
</dbReference>
<dbReference type="Proteomes" id="UP000006729">
    <property type="component" value="Chromosome 11"/>
</dbReference>
<name>A0A2K1YKA3_POPTR</name>
<dbReference type="InterPro" id="IPR001313">
    <property type="entry name" value="Pumilio_RNA-bd_rpt"/>
</dbReference>
<dbReference type="AlphaFoldDB" id="A0A2K1YKA3"/>
<dbReference type="SUPFAM" id="SSF48371">
    <property type="entry name" value="ARM repeat"/>
    <property type="match status" value="1"/>
</dbReference>
<evidence type="ECO:0000259" key="4">
    <source>
        <dbReference type="PROSITE" id="PS50303"/>
    </source>
</evidence>
<reference evidence="5 6" key="1">
    <citation type="journal article" date="2006" name="Science">
        <title>The genome of black cottonwood, Populus trichocarpa (Torr. &amp; Gray).</title>
        <authorList>
            <person name="Tuskan G.A."/>
            <person name="Difazio S."/>
            <person name="Jansson S."/>
            <person name="Bohlmann J."/>
            <person name="Grigoriev I."/>
            <person name="Hellsten U."/>
            <person name="Putnam N."/>
            <person name="Ralph S."/>
            <person name="Rombauts S."/>
            <person name="Salamov A."/>
            <person name="Schein J."/>
            <person name="Sterck L."/>
            <person name="Aerts A."/>
            <person name="Bhalerao R.R."/>
            <person name="Bhalerao R.P."/>
            <person name="Blaudez D."/>
            <person name="Boerjan W."/>
            <person name="Brun A."/>
            <person name="Brunner A."/>
            <person name="Busov V."/>
            <person name="Campbell M."/>
            <person name="Carlson J."/>
            <person name="Chalot M."/>
            <person name="Chapman J."/>
            <person name="Chen G.L."/>
            <person name="Cooper D."/>
            <person name="Coutinho P.M."/>
            <person name="Couturier J."/>
            <person name="Covert S."/>
            <person name="Cronk Q."/>
            <person name="Cunningham R."/>
            <person name="Davis J."/>
            <person name="Degroeve S."/>
            <person name="Dejardin A."/>
            <person name="Depamphilis C."/>
            <person name="Detter J."/>
            <person name="Dirks B."/>
            <person name="Dubchak I."/>
            <person name="Duplessis S."/>
            <person name="Ehlting J."/>
            <person name="Ellis B."/>
            <person name="Gendler K."/>
            <person name="Goodstein D."/>
            <person name="Gribskov M."/>
            <person name="Grimwood J."/>
            <person name="Groover A."/>
            <person name="Gunter L."/>
            <person name="Hamberger B."/>
            <person name="Heinze B."/>
            <person name="Helariutta Y."/>
            <person name="Henrissat B."/>
            <person name="Holligan D."/>
            <person name="Holt R."/>
            <person name="Huang W."/>
            <person name="Islam-Faridi N."/>
            <person name="Jones S."/>
            <person name="Jones-Rhoades M."/>
            <person name="Jorgensen R."/>
            <person name="Joshi C."/>
            <person name="Kangasjarvi J."/>
            <person name="Karlsson J."/>
            <person name="Kelleher C."/>
            <person name="Kirkpatrick R."/>
            <person name="Kirst M."/>
            <person name="Kohler A."/>
            <person name="Kalluri U."/>
            <person name="Larimer F."/>
            <person name="Leebens-Mack J."/>
            <person name="Leple J.C."/>
            <person name="Locascio P."/>
            <person name="Lou Y."/>
            <person name="Lucas S."/>
            <person name="Martin F."/>
            <person name="Montanini B."/>
            <person name="Napoli C."/>
            <person name="Nelson D.R."/>
            <person name="Nelson C."/>
            <person name="Nieminen K."/>
            <person name="Nilsson O."/>
            <person name="Pereda V."/>
            <person name="Peter G."/>
            <person name="Philippe R."/>
            <person name="Pilate G."/>
            <person name="Poliakov A."/>
            <person name="Razumovskaya J."/>
            <person name="Richardson P."/>
            <person name="Rinaldi C."/>
            <person name="Ritland K."/>
            <person name="Rouze P."/>
            <person name="Ryaboy D."/>
            <person name="Schmutz J."/>
            <person name="Schrader J."/>
            <person name="Segerman B."/>
            <person name="Shin H."/>
            <person name="Siddiqui A."/>
            <person name="Sterky F."/>
            <person name="Terry A."/>
            <person name="Tsai C.J."/>
            <person name="Uberbacher E."/>
            <person name="Unneberg P."/>
            <person name="Vahala J."/>
            <person name="Wall K."/>
            <person name="Wessler S."/>
            <person name="Yang G."/>
            <person name="Yin T."/>
            <person name="Douglas C."/>
            <person name="Marra M."/>
            <person name="Sandberg G."/>
            <person name="Van de Peer Y."/>
            <person name="Rokhsar D."/>
        </authorList>
    </citation>
    <scope>NUCLEOTIDE SEQUENCE [LARGE SCALE GENOMIC DNA]</scope>
    <source>
        <strain evidence="6">cv. Nisqually</strain>
    </source>
</reference>
<dbReference type="GO" id="GO:0005737">
    <property type="term" value="C:cytoplasm"/>
    <property type="evidence" value="ECO:0000318"/>
    <property type="project" value="GO_Central"/>
</dbReference>
<dbReference type="EMBL" id="CM009300">
    <property type="protein sequence ID" value="PNT13460.2"/>
    <property type="molecule type" value="Genomic_DNA"/>
</dbReference>
<keyword evidence="2" id="KW-0810">Translation regulation</keyword>
<keyword evidence="1" id="KW-0677">Repeat</keyword>
<dbReference type="InterPro" id="IPR033133">
    <property type="entry name" value="PUM-HD"/>
</dbReference>
<protein>
    <recommendedName>
        <fullName evidence="4">PUM-HD domain-containing protein</fullName>
    </recommendedName>
</protein>
<evidence type="ECO:0000256" key="2">
    <source>
        <dbReference type="ARBA" id="ARBA00022845"/>
    </source>
</evidence>